<evidence type="ECO:0000256" key="1">
    <source>
        <dbReference type="SAM" id="Phobius"/>
    </source>
</evidence>
<evidence type="ECO:0000313" key="4">
    <source>
        <dbReference type="Proteomes" id="UP001209755"/>
    </source>
</evidence>
<reference evidence="4" key="1">
    <citation type="submission" date="2023-07" db="EMBL/GenBank/DDBJ databases">
        <title>Genome sequencing of Purple Non-Sulfur Bacteria from various extreme environments.</title>
        <authorList>
            <person name="Mayer M."/>
        </authorList>
    </citation>
    <scope>NUCLEOTIDE SEQUENCE [LARGE SCALE GENOMIC DNA]</scope>
    <source>
        <strain evidence="4">DSM 17935</strain>
    </source>
</reference>
<keyword evidence="4" id="KW-1185">Reference proteome</keyword>
<comment type="caution">
    <text evidence="3">The sequence shown here is derived from an EMBL/GenBank/DDBJ whole genome shotgun (WGS) entry which is preliminary data.</text>
</comment>
<dbReference type="RefSeq" id="WP_264603163.1">
    <property type="nucleotide sequence ID" value="NZ_JAOQNS010000013.1"/>
</dbReference>
<feature type="transmembrane region" description="Helical" evidence="1">
    <location>
        <begin position="113"/>
        <end position="129"/>
    </location>
</feature>
<dbReference type="EMBL" id="JAOQNS010000013">
    <property type="protein sequence ID" value="MCW2309589.1"/>
    <property type="molecule type" value="Genomic_DNA"/>
</dbReference>
<feature type="transmembrane region" description="Helical" evidence="1">
    <location>
        <begin position="53"/>
        <end position="77"/>
    </location>
</feature>
<organism evidence="3 4">
    <name type="scientific">Rhodobium gokarnense</name>
    <dbReference type="NCBI Taxonomy" id="364296"/>
    <lineage>
        <taxon>Bacteria</taxon>
        <taxon>Pseudomonadati</taxon>
        <taxon>Pseudomonadota</taxon>
        <taxon>Alphaproteobacteria</taxon>
        <taxon>Hyphomicrobiales</taxon>
        <taxon>Rhodobiaceae</taxon>
        <taxon>Rhodobium</taxon>
    </lineage>
</organism>
<proteinExistence type="predicted"/>
<evidence type="ECO:0000259" key="2">
    <source>
        <dbReference type="Pfam" id="PF07331"/>
    </source>
</evidence>
<feature type="domain" description="DUF1468" evidence="2">
    <location>
        <begin position="25"/>
        <end position="149"/>
    </location>
</feature>
<gene>
    <name evidence="3" type="ORF">M2319_003945</name>
</gene>
<dbReference type="Pfam" id="PF07331">
    <property type="entry name" value="TctB"/>
    <property type="match status" value="1"/>
</dbReference>
<name>A0ABT3HGZ1_9HYPH</name>
<feature type="transmembrane region" description="Helical" evidence="1">
    <location>
        <begin position="136"/>
        <end position="154"/>
    </location>
</feature>
<dbReference type="Proteomes" id="UP001209755">
    <property type="component" value="Unassembled WGS sequence"/>
</dbReference>
<keyword evidence="1" id="KW-1133">Transmembrane helix</keyword>
<dbReference type="InterPro" id="IPR009936">
    <property type="entry name" value="DUF1468"/>
</dbReference>
<accession>A0ABT3HGZ1</accession>
<protein>
    <recommendedName>
        <fullName evidence="2">DUF1468 domain-containing protein</fullName>
    </recommendedName>
</protein>
<feature type="transmembrane region" description="Helical" evidence="1">
    <location>
        <begin position="89"/>
        <end position="107"/>
    </location>
</feature>
<feature type="transmembrane region" description="Helical" evidence="1">
    <location>
        <begin position="22"/>
        <end position="41"/>
    </location>
</feature>
<evidence type="ECO:0000313" key="3">
    <source>
        <dbReference type="EMBL" id="MCW2309589.1"/>
    </source>
</evidence>
<keyword evidence="1" id="KW-0472">Membrane</keyword>
<keyword evidence="1" id="KW-0812">Transmembrane</keyword>
<sequence length="155" mass="15957">MTIPSTGHQDGPHPWVRPVAEFAVVFGLCLLVLFVVIPAGTAESDNFGLSPRMLPIATTVAIALFSVITLVSGLLPLRGRKGHQPVQTRGLLGVVLLTLATLIGVVAIDQAGLLIGGTALVLLASLAIGERRPVALCGMGLGAVVVLLLVDWSGL</sequence>